<keyword evidence="2" id="KW-0812">Transmembrane</keyword>
<proteinExistence type="predicted"/>
<reference evidence="3 4" key="1">
    <citation type="submission" date="2019-04" db="EMBL/GenBank/DDBJ databases">
        <title>Streptomyces oryziradicis sp. nov., a novel actinomycete isolated from rhizosphere soil of rice (Oryza sativa L.).</title>
        <authorList>
            <person name="Li C."/>
        </authorList>
    </citation>
    <scope>NUCLEOTIDE SEQUENCE [LARGE SCALE GENOMIC DNA]</scope>
    <source>
        <strain evidence="3 4">NEAU-C40</strain>
    </source>
</reference>
<evidence type="ECO:0000313" key="4">
    <source>
        <dbReference type="Proteomes" id="UP000305778"/>
    </source>
</evidence>
<keyword evidence="1" id="KW-0175">Coiled coil</keyword>
<name>A0A4U0RDJ9_9ACTN</name>
<evidence type="ECO:0000256" key="2">
    <source>
        <dbReference type="SAM" id="Phobius"/>
    </source>
</evidence>
<keyword evidence="2" id="KW-0472">Membrane</keyword>
<organism evidence="3 4">
    <name type="scientific">Actinacidiphila oryziradicis</name>
    <dbReference type="NCBI Taxonomy" id="2571141"/>
    <lineage>
        <taxon>Bacteria</taxon>
        <taxon>Bacillati</taxon>
        <taxon>Actinomycetota</taxon>
        <taxon>Actinomycetes</taxon>
        <taxon>Kitasatosporales</taxon>
        <taxon>Streptomycetaceae</taxon>
        <taxon>Actinacidiphila</taxon>
    </lineage>
</organism>
<accession>A0A4U0RDJ9</accession>
<dbReference type="AlphaFoldDB" id="A0A4U0RDJ9"/>
<dbReference type="RefSeq" id="WP_136731613.1">
    <property type="nucleotide sequence ID" value="NZ_SUMC01000257.1"/>
</dbReference>
<protein>
    <submittedName>
        <fullName evidence="3">Uncharacterized protein</fullName>
    </submittedName>
</protein>
<evidence type="ECO:0000256" key="1">
    <source>
        <dbReference type="SAM" id="Coils"/>
    </source>
</evidence>
<feature type="transmembrane region" description="Helical" evidence="2">
    <location>
        <begin position="6"/>
        <end position="27"/>
    </location>
</feature>
<dbReference type="Proteomes" id="UP000305778">
    <property type="component" value="Unassembled WGS sequence"/>
</dbReference>
<sequence>MDHLSIPDASGLTGVLIAVLTLVGVLYTQRQARRAAAHDDFRDDFRILAESLRKEIARLDQRVTELRTELDQHQVRIQAQGKHSEGRSCVRLLMM</sequence>
<evidence type="ECO:0000313" key="3">
    <source>
        <dbReference type="EMBL" id="TJZ93207.1"/>
    </source>
</evidence>
<gene>
    <name evidence="3" type="ORF">FCI23_54560</name>
</gene>
<keyword evidence="4" id="KW-1185">Reference proteome</keyword>
<comment type="caution">
    <text evidence="3">The sequence shown here is derived from an EMBL/GenBank/DDBJ whole genome shotgun (WGS) entry which is preliminary data.</text>
</comment>
<keyword evidence="2" id="KW-1133">Transmembrane helix</keyword>
<feature type="coiled-coil region" evidence="1">
    <location>
        <begin position="42"/>
        <end position="76"/>
    </location>
</feature>
<dbReference type="EMBL" id="SUMC01000257">
    <property type="protein sequence ID" value="TJZ93207.1"/>
    <property type="molecule type" value="Genomic_DNA"/>
</dbReference>